<feature type="signal peptide" evidence="1">
    <location>
        <begin position="1"/>
        <end position="23"/>
    </location>
</feature>
<dbReference type="EMBL" id="FUZA01000004">
    <property type="protein sequence ID" value="SKC00741.1"/>
    <property type="molecule type" value="Genomic_DNA"/>
</dbReference>
<evidence type="ECO:0000313" key="2">
    <source>
        <dbReference type="EMBL" id="SKC00741.1"/>
    </source>
</evidence>
<evidence type="ECO:0008006" key="4">
    <source>
        <dbReference type="Google" id="ProtNLM"/>
    </source>
</evidence>
<protein>
    <recommendedName>
        <fullName evidence="4">Lipoprotein</fullName>
    </recommendedName>
</protein>
<dbReference type="OrthoDB" id="9829357at2"/>
<dbReference type="AlphaFoldDB" id="A0A1T5FX57"/>
<reference evidence="3" key="1">
    <citation type="submission" date="2017-02" db="EMBL/GenBank/DDBJ databases">
        <authorList>
            <person name="Varghese N."/>
            <person name="Submissions S."/>
        </authorList>
    </citation>
    <scope>NUCLEOTIDE SEQUENCE [LARGE SCALE GENOMIC DNA]</scope>
    <source>
        <strain evidence="3">DSM 22270</strain>
    </source>
</reference>
<proteinExistence type="predicted"/>
<evidence type="ECO:0000313" key="3">
    <source>
        <dbReference type="Proteomes" id="UP000190897"/>
    </source>
</evidence>
<feature type="chain" id="PRO_5012301404" description="Lipoprotein" evidence="1">
    <location>
        <begin position="24"/>
        <end position="251"/>
    </location>
</feature>
<dbReference type="Proteomes" id="UP000190897">
    <property type="component" value="Unassembled WGS sequence"/>
</dbReference>
<accession>A0A1T5FX57</accession>
<dbReference type="PROSITE" id="PS51257">
    <property type="entry name" value="PROKAR_LIPOPROTEIN"/>
    <property type="match status" value="1"/>
</dbReference>
<dbReference type="RefSeq" id="WP_082216045.1">
    <property type="nucleotide sequence ID" value="NZ_FUZA01000004.1"/>
</dbReference>
<name>A0A1T5FX57_9BACT</name>
<evidence type="ECO:0000256" key="1">
    <source>
        <dbReference type="SAM" id="SignalP"/>
    </source>
</evidence>
<sequence>MKIYTYNRLMMLSFVLFVAFGCADDQERDLKKAEKRYNFKKAVTEDDELFPTYFLAKNGVITKELIDAERDVKVRLNEMAPISLPAKHARLTSAQKDGVVQTYKRFLQSHDEDSLLIRHFRNKYAKVILLDYDVMKSDDYALISFLTKELIDSKCGRFSLIFDGTNKVKSHVPDSQYNSLVFGLETQIAQSLNLHKQAKAAMPGLIQKMKDKPETVQGGLKADFAVELNEMDDLSPRISTLEKYLQNVRSL</sequence>
<gene>
    <name evidence="2" type="ORF">SAMN05660293_03543</name>
</gene>
<keyword evidence="1" id="KW-0732">Signal</keyword>
<dbReference type="STRING" id="651661.SAMN05660293_03543"/>
<organism evidence="2 3">
    <name type="scientific">Dyadobacter psychrophilus</name>
    <dbReference type="NCBI Taxonomy" id="651661"/>
    <lineage>
        <taxon>Bacteria</taxon>
        <taxon>Pseudomonadati</taxon>
        <taxon>Bacteroidota</taxon>
        <taxon>Cytophagia</taxon>
        <taxon>Cytophagales</taxon>
        <taxon>Spirosomataceae</taxon>
        <taxon>Dyadobacter</taxon>
    </lineage>
</organism>
<keyword evidence="3" id="KW-1185">Reference proteome</keyword>